<dbReference type="PROSITE" id="PS51257">
    <property type="entry name" value="PROKAR_LIPOPROTEIN"/>
    <property type="match status" value="1"/>
</dbReference>
<name>A0ABM9LAB4_9MYCO</name>
<gene>
    <name evidence="3" type="ORF">MU0083_001211</name>
</gene>
<keyword evidence="4" id="KW-1185">Reference proteome</keyword>
<organism evidence="3 4">
    <name type="scientific">[Mycobacterium] kokjensenii</name>
    <dbReference type="NCBI Taxonomy" id="3064287"/>
    <lineage>
        <taxon>Bacteria</taxon>
        <taxon>Bacillati</taxon>
        <taxon>Actinomycetota</taxon>
        <taxon>Actinomycetes</taxon>
        <taxon>Mycobacteriales</taxon>
        <taxon>Mycobacteriaceae</taxon>
        <taxon>Mycolicibacter</taxon>
    </lineage>
</organism>
<evidence type="ECO:0000256" key="1">
    <source>
        <dbReference type="SAM" id="SignalP"/>
    </source>
</evidence>
<dbReference type="Proteomes" id="UP001190336">
    <property type="component" value="Chromosome"/>
</dbReference>
<keyword evidence="1" id="KW-0732">Signal</keyword>
<dbReference type="Pfam" id="PF05305">
    <property type="entry name" value="DUF732"/>
    <property type="match status" value="1"/>
</dbReference>
<feature type="signal peptide" evidence="1">
    <location>
        <begin position="1"/>
        <end position="27"/>
    </location>
</feature>
<protein>
    <submittedName>
        <fullName evidence="3">DUF732 domain-containing protein</fullName>
    </submittedName>
</protein>
<proteinExistence type="predicted"/>
<evidence type="ECO:0000313" key="4">
    <source>
        <dbReference type="Proteomes" id="UP001190336"/>
    </source>
</evidence>
<evidence type="ECO:0000313" key="3">
    <source>
        <dbReference type="EMBL" id="CAJ1495641.1"/>
    </source>
</evidence>
<dbReference type="EMBL" id="OY726394">
    <property type="protein sequence ID" value="CAJ1495641.1"/>
    <property type="molecule type" value="Genomic_DNA"/>
</dbReference>
<feature type="domain" description="DUF732" evidence="2">
    <location>
        <begin position="33"/>
        <end position="113"/>
    </location>
</feature>
<dbReference type="RefSeq" id="WP_308476232.1">
    <property type="nucleotide sequence ID" value="NZ_OY726394.1"/>
</dbReference>
<feature type="chain" id="PRO_5045160706" evidence="1">
    <location>
        <begin position="28"/>
        <end position="126"/>
    </location>
</feature>
<dbReference type="InterPro" id="IPR007969">
    <property type="entry name" value="DUF732"/>
</dbReference>
<accession>A0ABM9LAB4</accession>
<sequence length="126" mass="13358">MNRKLAVTVLGAVLACGPTAPIPAASADPNAEDQAFFDELQHEGLRPDYAKRICVSNKCEPLGTALVREGHEVCAALADAPRLVPVSVIADLQATPNEAHVIINASRLAYCPQSPDPYRRSPTSQG</sequence>
<evidence type="ECO:0000259" key="2">
    <source>
        <dbReference type="Pfam" id="PF05305"/>
    </source>
</evidence>
<reference evidence="3 4" key="1">
    <citation type="submission" date="2023-08" db="EMBL/GenBank/DDBJ databases">
        <authorList>
            <person name="Folkvardsen B D."/>
            <person name="Norman A."/>
        </authorList>
    </citation>
    <scope>NUCLEOTIDE SEQUENCE [LARGE SCALE GENOMIC DNA]</scope>
    <source>
        <strain evidence="3 4">Mu0083</strain>
    </source>
</reference>